<dbReference type="EMBL" id="CADEPI010000040">
    <property type="protein sequence ID" value="CAB3368807.1"/>
    <property type="molecule type" value="Genomic_DNA"/>
</dbReference>
<dbReference type="CDD" id="cd00096">
    <property type="entry name" value="Ig"/>
    <property type="match status" value="1"/>
</dbReference>
<dbReference type="PANTHER" id="PTHR11161:SF0">
    <property type="entry name" value="O-ACYLTRANSFERASE LIKE PROTEIN"/>
    <property type="match status" value="1"/>
</dbReference>
<name>A0A8S1CJ14_9INSE</name>
<organism evidence="7 8">
    <name type="scientific">Cloeon dipterum</name>
    <dbReference type="NCBI Taxonomy" id="197152"/>
    <lineage>
        <taxon>Eukaryota</taxon>
        <taxon>Metazoa</taxon>
        <taxon>Ecdysozoa</taxon>
        <taxon>Arthropoda</taxon>
        <taxon>Hexapoda</taxon>
        <taxon>Insecta</taxon>
        <taxon>Pterygota</taxon>
        <taxon>Palaeoptera</taxon>
        <taxon>Ephemeroptera</taxon>
        <taxon>Pisciforma</taxon>
        <taxon>Baetidae</taxon>
        <taxon>Cloeon</taxon>
    </lineage>
</organism>
<dbReference type="Pfam" id="PF07679">
    <property type="entry name" value="I-set"/>
    <property type="match status" value="1"/>
</dbReference>
<keyword evidence="1" id="KW-0677">Repeat</keyword>
<feature type="transmembrane region" description="Helical" evidence="5">
    <location>
        <begin position="1047"/>
        <end position="1064"/>
    </location>
</feature>
<dbReference type="SMART" id="SM00406">
    <property type="entry name" value="IGv"/>
    <property type="match status" value="2"/>
</dbReference>
<feature type="compositionally biased region" description="Acidic residues" evidence="4">
    <location>
        <begin position="43"/>
        <end position="62"/>
    </location>
</feature>
<dbReference type="SMART" id="SM00703">
    <property type="entry name" value="NRF"/>
    <property type="match status" value="1"/>
</dbReference>
<sequence length="1112" mass="124023">MRYAARLEDATNLSAWPSEGCVDLKASTDFYLARGIFADSEPDYLGDKEEYDEEDGDEEDGGLGDNISIISKARDLQIREKDDVVLPCETEGDNIQIIWLKDKTILFTDMIRSGKDKRYERLDNGSLKISKVTAEDTGNYTCQIAIQSKPSITHQLKVLIAPRIVNWNHGLKKTLNKGESLSLSCSATGYPQPSISWSRKQGRRMPNGEETIDGDSVTFEDVSRKHGGVYECLATNNVGDPATSSVEVEIKYAPEIEIEKAIVNSGEGSDAELVCEVHADPRPKVGWFKDGVAIAHTPDKFKISHAGSKHLLTIINTQKSDFGNYTCHANNSMGRVDKVVRLSGEPSPARYISGEELENGQKLNWLVESHSPVSKFTLKYRNRKGGNWMEVHPPVENPEGNLYSVEQNLELTPGEYEAILLSENTYGWSDPSIPHLFNYKQVEETSGAPSSVLSMHLGYNMTVKSSCSLGVESDACLRDIEKYKEDFQAGAPWALRMFDSATKMPSGILDGNVLQMGNYDECLSVQGPPPVSSDDSSFTGLFCRVKITELTLPELKTLHSLRDLNRTHVLQYMHLPLLHYLEKSQGGDVRDLSLQWAACAPSTCGAEGLETVAEYNLNLLLAEIGGSVQVEAVQKSCFAIGDGSDEFDPAAWGLVGLASFICLLVVLSSAYDYYTSSKGVKPANRVLLAFSAQKNLTELFYIPDDLPSGILPCLNGIRVLSLCWVLLGHRYHVQTDMANINALQIPKVANVPINMIMLNAYLSVETFFLLSGLLVAYTNCIRANKGQSFNLIQYYVNRYVRLTVPLALLVYFLATMSDKVVRGPLMDLYIDSDAQVCRDNWWATLLYVNNYVNNLAVCGGQTWYLTVDMQLALLAPIIIFPLIKWPKPTMYVISFLTLASVAAAFATTYINELFWTNPFGPGGLNFWLYLYSNTPMRAAPFLVGMGLGYILSNKSLVQKMRLTTWQVYVGWVLNTALCLAVVFTLAIAYQDGYEYDKLEAAFYGSLHRLGWSLGIAWVIFACTAGYGGWVNEILSWRYFAPFSKLSYSYYLTHYVIMFWHGGTWRNPHYFTHFESVHAFFGDLFVIFVPSLLLYIAVEAPTSALLRQAFKRG</sequence>
<dbReference type="InterPro" id="IPR036116">
    <property type="entry name" value="FN3_sf"/>
</dbReference>
<dbReference type="GO" id="GO:0030154">
    <property type="term" value="P:cell differentiation"/>
    <property type="evidence" value="ECO:0007669"/>
    <property type="project" value="UniProtKB-ARBA"/>
</dbReference>
<feature type="transmembrane region" description="Helical" evidence="5">
    <location>
        <begin position="799"/>
        <end position="817"/>
    </location>
</feature>
<feature type="transmembrane region" description="Helical" evidence="5">
    <location>
        <begin position="1009"/>
        <end position="1027"/>
    </location>
</feature>
<dbReference type="InterPro" id="IPR002656">
    <property type="entry name" value="Acyl_transf_3_dom"/>
</dbReference>
<dbReference type="GO" id="GO:0016747">
    <property type="term" value="F:acyltransferase activity, transferring groups other than amino-acyl groups"/>
    <property type="evidence" value="ECO:0007669"/>
    <property type="project" value="InterPro"/>
</dbReference>
<dbReference type="OrthoDB" id="6159398at2759"/>
<dbReference type="SUPFAM" id="SSF49265">
    <property type="entry name" value="Fibronectin type III"/>
    <property type="match status" value="1"/>
</dbReference>
<dbReference type="InterPro" id="IPR013106">
    <property type="entry name" value="Ig_V-set"/>
</dbReference>
<feature type="domain" description="Ig-like" evidence="6">
    <location>
        <begin position="162"/>
        <end position="249"/>
    </location>
</feature>
<dbReference type="InterPro" id="IPR007110">
    <property type="entry name" value="Ig-like_dom"/>
</dbReference>
<dbReference type="Pfam" id="PF13927">
    <property type="entry name" value="Ig_3"/>
    <property type="match status" value="2"/>
</dbReference>
<evidence type="ECO:0000313" key="8">
    <source>
        <dbReference type="Proteomes" id="UP000494165"/>
    </source>
</evidence>
<feature type="transmembrane region" description="Helical" evidence="5">
    <location>
        <begin position="709"/>
        <end position="727"/>
    </location>
</feature>
<evidence type="ECO:0000256" key="2">
    <source>
        <dbReference type="ARBA" id="ARBA00023157"/>
    </source>
</evidence>
<feature type="transmembrane region" description="Helical" evidence="5">
    <location>
        <begin position="1076"/>
        <end position="1097"/>
    </location>
</feature>
<feature type="transmembrane region" description="Helical" evidence="5">
    <location>
        <begin position="971"/>
        <end position="989"/>
    </location>
</feature>
<feature type="transmembrane region" description="Helical" evidence="5">
    <location>
        <begin position="863"/>
        <end position="883"/>
    </location>
</feature>
<keyword evidence="5" id="KW-0472">Membrane</keyword>
<dbReference type="InterPro" id="IPR013098">
    <property type="entry name" value="Ig_I-set"/>
</dbReference>
<gene>
    <name evidence="7" type="ORF">CLODIP_2_CD02754</name>
</gene>
<evidence type="ECO:0000256" key="3">
    <source>
        <dbReference type="ARBA" id="ARBA00023319"/>
    </source>
</evidence>
<evidence type="ECO:0000259" key="6">
    <source>
        <dbReference type="PROSITE" id="PS50835"/>
    </source>
</evidence>
<feature type="domain" description="Ig-like" evidence="6">
    <location>
        <begin position="254"/>
        <end position="343"/>
    </location>
</feature>
<dbReference type="InterPro" id="IPR003599">
    <property type="entry name" value="Ig_sub"/>
</dbReference>
<dbReference type="InterPro" id="IPR003961">
    <property type="entry name" value="FN3_dom"/>
</dbReference>
<dbReference type="PROSITE" id="PS50835">
    <property type="entry name" value="IG_LIKE"/>
    <property type="match status" value="3"/>
</dbReference>
<dbReference type="GO" id="GO:0009653">
    <property type="term" value="P:anatomical structure morphogenesis"/>
    <property type="evidence" value="ECO:0007669"/>
    <property type="project" value="UniProtKB-ARBA"/>
</dbReference>
<reference evidence="7 8" key="1">
    <citation type="submission" date="2020-04" db="EMBL/GenBank/DDBJ databases">
        <authorList>
            <person name="Alioto T."/>
            <person name="Alioto T."/>
            <person name="Gomez Garrido J."/>
        </authorList>
    </citation>
    <scope>NUCLEOTIDE SEQUENCE [LARGE SCALE GENOMIC DNA]</scope>
</reference>
<dbReference type="SUPFAM" id="SSF48726">
    <property type="entry name" value="Immunoglobulin"/>
    <property type="match status" value="3"/>
</dbReference>
<dbReference type="Pfam" id="PF20146">
    <property type="entry name" value="NRF"/>
    <property type="match status" value="1"/>
</dbReference>
<feature type="transmembrane region" description="Helical" evidence="5">
    <location>
        <begin position="890"/>
        <end position="910"/>
    </location>
</feature>
<evidence type="ECO:0000313" key="7">
    <source>
        <dbReference type="EMBL" id="CAB3368807.1"/>
    </source>
</evidence>
<dbReference type="InterPro" id="IPR036179">
    <property type="entry name" value="Ig-like_dom_sf"/>
</dbReference>
<dbReference type="InterPro" id="IPR003598">
    <property type="entry name" value="Ig_sub2"/>
</dbReference>
<feature type="transmembrane region" description="Helical" evidence="5">
    <location>
        <begin position="756"/>
        <end position="778"/>
    </location>
</feature>
<dbReference type="InterPro" id="IPR052728">
    <property type="entry name" value="O2_lipid_transport_reg"/>
</dbReference>
<dbReference type="Gene3D" id="2.60.40.10">
    <property type="entry name" value="Immunoglobulins"/>
    <property type="match status" value="3"/>
</dbReference>
<keyword evidence="5" id="KW-0812">Transmembrane</keyword>
<feature type="region of interest" description="Disordered" evidence="4">
    <location>
        <begin position="43"/>
        <end position="64"/>
    </location>
</feature>
<evidence type="ECO:0000256" key="5">
    <source>
        <dbReference type="SAM" id="Phobius"/>
    </source>
</evidence>
<keyword evidence="3" id="KW-0393">Immunoglobulin domain</keyword>
<dbReference type="SMART" id="SM00408">
    <property type="entry name" value="IGc2"/>
    <property type="match status" value="3"/>
</dbReference>
<dbReference type="PANTHER" id="PTHR11161">
    <property type="entry name" value="O-ACYLTRANSFERASE"/>
    <property type="match status" value="1"/>
</dbReference>
<evidence type="ECO:0000256" key="1">
    <source>
        <dbReference type="ARBA" id="ARBA00022737"/>
    </source>
</evidence>
<dbReference type="InterPro" id="IPR013783">
    <property type="entry name" value="Ig-like_fold"/>
</dbReference>
<keyword evidence="2" id="KW-1015">Disulfide bond</keyword>
<dbReference type="FunFam" id="2.60.40.10:FF:000032">
    <property type="entry name" value="palladin isoform X1"/>
    <property type="match status" value="1"/>
</dbReference>
<keyword evidence="5" id="KW-1133">Transmembrane helix</keyword>
<proteinExistence type="predicted"/>
<dbReference type="InterPro" id="IPR006621">
    <property type="entry name" value="Nose-resist-to-fluoxetine_N"/>
</dbReference>
<feature type="transmembrane region" description="Helical" evidence="5">
    <location>
        <begin position="650"/>
        <end position="671"/>
    </location>
</feature>
<dbReference type="SMART" id="SM00409">
    <property type="entry name" value="IG"/>
    <property type="match status" value="3"/>
</dbReference>
<dbReference type="AlphaFoldDB" id="A0A8S1CJ14"/>
<evidence type="ECO:0000256" key="4">
    <source>
        <dbReference type="SAM" id="MobiDB-lite"/>
    </source>
</evidence>
<feature type="domain" description="Ig-like" evidence="6">
    <location>
        <begin position="65"/>
        <end position="153"/>
    </location>
</feature>
<dbReference type="Proteomes" id="UP000494165">
    <property type="component" value="Unassembled WGS sequence"/>
</dbReference>
<keyword evidence="8" id="KW-1185">Reference proteome</keyword>
<feature type="transmembrane region" description="Helical" evidence="5">
    <location>
        <begin position="930"/>
        <end position="951"/>
    </location>
</feature>
<comment type="caution">
    <text evidence="7">The sequence shown here is derived from an EMBL/GenBank/DDBJ whole genome shotgun (WGS) entry which is preliminary data.</text>
</comment>
<accession>A0A8S1CJ14</accession>
<dbReference type="Pfam" id="PF01757">
    <property type="entry name" value="Acyl_transf_3"/>
    <property type="match status" value="1"/>
</dbReference>
<protein>
    <recommendedName>
        <fullName evidence="6">Ig-like domain-containing protein</fullName>
    </recommendedName>
</protein>
<dbReference type="CDD" id="cd00063">
    <property type="entry name" value="FN3"/>
    <property type="match status" value="1"/>
</dbReference>